<keyword evidence="4 6" id="KW-1133">Transmembrane helix</keyword>
<dbReference type="AlphaFoldDB" id="D1C8M0"/>
<feature type="transmembrane region" description="Helical" evidence="6">
    <location>
        <begin position="215"/>
        <end position="234"/>
    </location>
</feature>
<dbReference type="Gene3D" id="1.20.1250.20">
    <property type="entry name" value="MFS general substrate transporter like domains"/>
    <property type="match status" value="2"/>
</dbReference>
<feature type="transmembrane region" description="Helical" evidence="6">
    <location>
        <begin position="277"/>
        <end position="296"/>
    </location>
</feature>
<keyword evidence="5 6" id="KW-0472">Membrane</keyword>
<dbReference type="Proteomes" id="UP000002027">
    <property type="component" value="Chromosome 2"/>
</dbReference>
<keyword evidence="3 6" id="KW-0812">Transmembrane</keyword>
<keyword evidence="9" id="KW-1185">Reference proteome</keyword>
<dbReference type="GO" id="GO:0005886">
    <property type="term" value="C:plasma membrane"/>
    <property type="evidence" value="ECO:0007669"/>
    <property type="project" value="UniProtKB-SubCell"/>
</dbReference>
<name>D1C8M0_SPHTD</name>
<feature type="domain" description="Major facilitator superfamily (MFS) profile" evidence="7">
    <location>
        <begin position="13"/>
        <end position="392"/>
    </location>
</feature>
<feature type="transmembrane region" description="Helical" evidence="6">
    <location>
        <begin position="141"/>
        <end position="163"/>
    </location>
</feature>
<keyword evidence="2" id="KW-1003">Cell membrane</keyword>
<dbReference type="PANTHER" id="PTHR43124:SF3">
    <property type="entry name" value="CHLORAMPHENICOL EFFLUX PUMP RV0191"/>
    <property type="match status" value="1"/>
</dbReference>
<accession>D1C8M0</accession>
<protein>
    <submittedName>
        <fullName evidence="8">Major facilitator superfamily MFS_1</fullName>
    </submittedName>
</protein>
<dbReference type="PROSITE" id="PS50850">
    <property type="entry name" value="MFS"/>
    <property type="match status" value="1"/>
</dbReference>
<evidence type="ECO:0000256" key="3">
    <source>
        <dbReference type="ARBA" id="ARBA00022692"/>
    </source>
</evidence>
<dbReference type="InterPro" id="IPR011701">
    <property type="entry name" value="MFS"/>
</dbReference>
<dbReference type="EMBL" id="CP001824">
    <property type="protein sequence ID" value="ACZ40163.1"/>
    <property type="molecule type" value="Genomic_DNA"/>
</dbReference>
<dbReference type="STRING" id="479434.Sthe_2749"/>
<reference evidence="9" key="1">
    <citation type="submission" date="2009-11" db="EMBL/GenBank/DDBJ databases">
        <title>The complete chromosome 2 of Sphaerobacter thermophilus DSM 20745.</title>
        <authorList>
            <person name="Lucas S."/>
            <person name="Copeland A."/>
            <person name="Lapidus A."/>
            <person name="Glavina del Rio T."/>
            <person name="Dalin E."/>
            <person name="Tice H."/>
            <person name="Bruce D."/>
            <person name="Goodwin L."/>
            <person name="Pitluck S."/>
            <person name="Kyrpides N."/>
            <person name="Mavromatis K."/>
            <person name="Ivanova N."/>
            <person name="Mikhailova N."/>
            <person name="LaButti K.M."/>
            <person name="Clum A."/>
            <person name="Sun H.I."/>
            <person name="Brettin T."/>
            <person name="Detter J.C."/>
            <person name="Han C."/>
            <person name="Larimer F."/>
            <person name="Land M."/>
            <person name="Hauser L."/>
            <person name="Markowitz V."/>
            <person name="Cheng J.F."/>
            <person name="Hugenholtz P."/>
            <person name="Woyke T."/>
            <person name="Wu D."/>
            <person name="Steenblock K."/>
            <person name="Schneider S."/>
            <person name="Pukall R."/>
            <person name="Goeker M."/>
            <person name="Klenk H.P."/>
            <person name="Eisen J.A."/>
        </authorList>
    </citation>
    <scope>NUCLEOTIDE SEQUENCE [LARGE SCALE GENOMIC DNA]</scope>
    <source>
        <strain evidence="9">ATCC 49802 / DSM 20745 / S 6022</strain>
    </source>
</reference>
<dbReference type="eggNOG" id="COG2271">
    <property type="taxonomic scope" value="Bacteria"/>
</dbReference>
<feature type="transmembrane region" description="Helical" evidence="6">
    <location>
        <begin position="108"/>
        <end position="129"/>
    </location>
</feature>
<feature type="transmembrane region" description="Helical" evidence="6">
    <location>
        <begin position="169"/>
        <end position="194"/>
    </location>
</feature>
<gene>
    <name evidence="8" type="ordered locus">Sthe_2749</name>
</gene>
<evidence type="ECO:0000256" key="4">
    <source>
        <dbReference type="ARBA" id="ARBA00022989"/>
    </source>
</evidence>
<dbReference type="InterPro" id="IPR036259">
    <property type="entry name" value="MFS_trans_sf"/>
</dbReference>
<evidence type="ECO:0000259" key="7">
    <source>
        <dbReference type="PROSITE" id="PS50850"/>
    </source>
</evidence>
<dbReference type="InParanoid" id="D1C8M0"/>
<dbReference type="InterPro" id="IPR020846">
    <property type="entry name" value="MFS_dom"/>
</dbReference>
<dbReference type="RefSeq" id="WP_012873201.1">
    <property type="nucleotide sequence ID" value="NC_013524.1"/>
</dbReference>
<feature type="transmembrane region" description="Helical" evidence="6">
    <location>
        <begin position="337"/>
        <end position="360"/>
    </location>
</feature>
<reference evidence="8 9" key="2">
    <citation type="journal article" date="2010" name="Stand. Genomic Sci.">
        <title>Complete genome sequence of Desulfohalobium retbaense type strain (HR(100)).</title>
        <authorList>
            <person name="Spring S."/>
            <person name="Nolan M."/>
            <person name="Lapidus A."/>
            <person name="Glavina Del Rio T."/>
            <person name="Copeland A."/>
            <person name="Tice H."/>
            <person name="Cheng J.F."/>
            <person name="Lucas S."/>
            <person name="Land M."/>
            <person name="Chen F."/>
            <person name="Bruce D."/>
            <person name="Goodwin L."/>
            <person name="Pitluck S."/>
            <person name="Ivanova N."/>
            <person name="Mavromatis K."/>
            <person name="Mikhailova N."/>
            <person name="Pati A."/>
            <person name="Chen A."/>
            <person name="Palaniappan K."/>
            <person name="Hauser L."/>
            <person name="Chang Y.J."/>
            <person name="Jeffries C.D."/>
            <person name="Munk C."/>
            <person name="Kiss H."/>
            <person name="Chain P."/>
            <person name="Han C."/>
            <person name="Brettin T."/>
            <person name="Detter J.C."/>
            <person name="Schuler E."/>
            <person name="Goker M."/>
            <person name="Rohde M."/>
            <person name="Bristow J."/>
            <person name="Eisen J.A."/>
            <person name="Markowitz V."/>
            <person name="Hugenholtz P."/>
            <person name="Kyrpides N.C."/>
            <person name="Klenk H.P."/>
        </authorList>
    </citation>
    <scope>NUCLEOTIDE SEQUENCE [LARGE SCALE GENOMIC DNA]</scope>
    <source>
        <strain evidence="9">ATCC 49802 / DSM 20745 / S 6022</strain>
    </source>
</reference>
<evidence type="ECO:0000256" key="6">
    <source>
        <dbReference type="SAM" id="Phobius"/>
    </source>
</evidence>
<dbReference type="OrthoDB" id="8596007at2"/>
<feature type="transmembrane region" description="Helical" evidence="6">
    <location>
        <begin position="79"/>
        <end position="102"/>
    </location>
</feature>
<dbReference type="KEGG" id="sti:Sthe_2749"/>
<proteinExistence type="predicted"/>
<dbReference type="Pfam" id="PF07690">
    <property type="entry name" value="MFS_1"/>
    <property type="match status" value="1"/>
</dbReference>
<dbReference type="InterPro" id="IPR050189">
    <property type="entry name" value="MFS_Efflux_Transporters"/>
</dbReference>
<evidence type="ECO:0000256" key="5">
    <source>
        <dbReference type="ARBA" id="ARBA00023136"/>
    </source>
</evidence>
<comment type="subcellular location">
    <subcellularLocation>
        <location evidence="1">Cell membrane</location>
        <topology evidence="1">Multi-pass membrane protein</topology>
    </subcellularLocation>
</comment>
<evidence type="ECO:0000313" key="9">
    <source>
        <dbReference type="Proteomes" id="UP000002027"/>
    </source>
</evidence>
<feature type="transmembrane region" description="Helical" evidence="6">
    <location>
        <begin position="246"/>
        <end position="270"/>
    </location>
</feature>
<evidence type="ECO:0000256" key="1">
    <source>
        <dbReference type="ARBA" id="ARBA00004651"/>
    </source>
</evidence>
<feature type="transmembrane region" description="Helical" evidence="6">
    <location>
        <begin position="302"/>
        <end position="325"/>
    </location>
</feature>
<feature type="transmembrane region" description="Helical" evidence="6">
    <location>
        <begin position="52"/>
        <end position="70"/>
    </location>
</feature>
<evidence type="ECO:0000313" key="8">
    <source>
        <dbReference type="EMBL" id="ACZ40163.1"/>
    </source>
</evidence>
<feature type="transmembrane region" description="Helical" evidence="6">
    <location>
        <begin position="366"/>
        <end position="388"/>
    </location>
</feature>
<dbReference type="GO" id="GO:0022857">
    <property type="term" value="F:transmembrane transporter activity"/>
    <property type="evidence" value="ECO:0007669"/>
    <property type="project" value="InterPro"/>
</dbReference>
<organism evidence="8 9">
    <name type="scientific">Sphaerobacter thermophilus (strain ATCC 49802 / DSM 20745 / KCCM 41009 / NCIMB 13125 / S 6022)</name>
    <dbReference type="NCBI Taxonomy" id="479434"/>
    <lineage>
        <taxon>Bacteria</taxon>
        <taxon>Pseudomonadati</taxon>
        <taxon>Thermomicrobiota</taxon>
        <taxon>Thermomicrobia</taxon>
        <taxon>Sphaerobacterales</taxon>
        <taxon>Sphaerobacterineae</taxon>
        <taxon>Sphaerobacteraceae</taxon>
        <taxon>Sphaerobacter</taxon>
    </lineage>
</organism>
<dbReference type="PANTHER" id="PTHR43124">
    <property type="entry name" value="PURINE EFFLUX PUMP PBUE"/>
    <property type="match status" value="1"/>
</dbReference>
<dbReference type="SUPFAM" id="SSF103473">
    <property type="entry name" value="MFS general substrate transporter"/>
    <property type="match status" value="1"/>
</dbReference>
<dbReference type="HOGENOM" id="CLU_684956_0_0_0"/>
<evidence type="ECO:0000256" key="2">
    <source>
        <dbReference type="ARBA" id="ARBA00022475"/>
    </source>
</evidence>
<sequence length="402" mass="41231">MNPRSPLRHSLATVALLTAMLVIHNAHRTGVVTVFDGLRLRFGTDYAGVGTLFSAYVLGYGIAQSVVGLVGDRFSAKRLLVAGLAASALFSALFAGTASYGAALAARFLLGATGALLYTPAMKLGIVLFKPEERGRVLGVLQAGAGIGSSGAMILVPALSGVVGLTGAFLSLSLLTAVTLVAAVSVLPGEPVIASSSQARGESAGLVRRGDFWQLLAASLIGMLAMYGILTWLPTYLTADFGYTEVWAGTVASLANLTLLVAAPIVGWAADLPPGRITVVTLGSLLAVLVFGLLVLSPWMPVVVAATLLSGVSLAATTAPFMLLAGERFGAGQTARVVGLMATAGQLGATLAGSVFGFVLERGGGFQAVWLACGAFALVRLVLLLDLVRRDRRRPHTSDAVV</sequence>